<feature type="repeat" description="ANK" evidence="3">
    <location>
        <begin position="98"/>
        <end position="130"/>
    </location>
</feature>
<dbReference type="SUPFAM" id="SSF48403">
    <property type="entry name" value="Ankyrin repeat"/>
    <property type="match status" value="2"/>
</dbReference>
<feature type="repeat" description="ANK" evidence="3">
    <location>
        <begin position="215"/>
        <end position="247"/>
    </location>
</feature>
<dbReference type="PANTHER" id="PTHR24126:SF14">
    <property type="entry name" value="ANK_REP_REGION DOMAIN-CONTAINING PROTEIN"/>
    <property type="match status" value="1"/>
</dbReference>
<evidence type="ECO:0000259" key="4">
    <source>
        <dbReference type="PROSITE" id="PS50225"/>
    </source>
</evidence>
<comment type="caution">
    <text evidence="5">The sequence shown here is derived from an EMBL/GenBank/DDBJ whole genome shotgun (WGS) entry which is preliminary data.</text>
</comment>
<gene>
    <name evidence="5" type="ORF">HOLleu_33662</name>
</gene>
<dbReference type="CDD" id="cd03587">
    <property type="entry name" value="SOCS"/>
    <property type="match status" value="1"/>
</dbReference>
<dbReference type="PROSITE" id="PS50297">
    <property type="entry name" value="ANK_REP_REGION"/>
    <property type="match status" value="4"/>
</dbReference>
<dbReference type="InterPro" id="IPR001496">
    <property type="entry name" value="SOCS_box"/>
</dbReference>
<dbReference type="PROSITE" id="PS50225">
    <property type="entry name" value="SOCS"/>
    <property type="match status" value="1"/>
</dbReference>
<evidence type="ECO:0000256" key="3">
    <source>
        <dbReference type="PROSITE-ProRule" id="PRU00023"/>
    </source>
</evidence>
<feature type="repeat" description="ANK" evidence="3">
    <location>
        <begin position="248"/>
        <end position="283"/>
    </location>
</feature>
<keyword evidence="6" id="KW-1185">Reference proteome</keyword>
<keyword evidence="1" id="KW-0677">Repeat</keyword>
<evidence type="ECO:0000313" key="6">
    <source>
        <dbReference type="Proteomes" id="UP001152320"/>
    </source>
</evidence>
<dbReference type="PANTHER" id="PTHR24126">
    <property type="entry name" value="ANKYRIN REPEAT, PH AND SEC7 DOMAIN CONTAINING PROTEIN SECG-RELATED"/>
    <property type="match status" value="1"/>
</dbReference>
<dbReference type="InterPro" id="IPR036770">
    <property type="entry name" value="Ankyrin_rpt-contain_sf"/>
</dbReference>
<reference evidence="5" key="1">
    <citation type="submission" date="2021-10" db="EMBL/GenBank/DDBJ databases">
        <title>Tropical sea cucumber genome reveals ecological adaptation and Cuvierian tubules defense mechanism.</title>
        <authorList>
            <person name="Chen T."/>
        </authorList>
    </citation>
    <scope>NUCLEOTIDE SEQUENCE</scope>
    <source>
        <strain evidence="5">Nanhai2018</strain>
        <tissue evidence="5">Muscle</tissue>
    </source>
</reference>
<feature type="repeat" description="ANK" evidence="3">
    <location>
        <begin position="65"/>
        <end position="97"/>
    </location>
</feature>
<dbReference type="SMART" id="SM00248">
    <property type="entry name" value="ANK"/>
    <property type="match status" value="6"/>
</dbReference>
<dbReference type="InterPro" id="IPR036036">
    <property type="entry name" value="SOCS_box-like_dom_sf"/>
</dbReference>
<feature type="domain" description="SOCS box" evidence="4">
    <location>
        <begin position="417"/>
        <end position="460"/>
    </location>
</feature>
<dbReference type="Gene3D" id="1.10.750.20">
    <property type="entry name" value="SOCS box"/>
    <property type="match status" value="1"/>
</dbReference>
<organism evidence="5 6">
    <name type="scientific">Holothuria leucospilota</name>
    <name type="common">Black long sea cucumber</name>
    <name type="synonym">Mertensiothuria leucospilota</name>
    <dbReference type="NCBI Taxonomy" id="206669"/>
    <lineage>
        <taxon>Eukaryota</taxon>
        <taxon>Metazoa</taxon>
        <taxon>Echinodermata</taxon>
        <taxon>Eleutherozoa</taxon>
        <taxon>Echinozoa</taxon>
        <taxon>Holothuroidea</taxon>
        <taxon>Aspidochirotacea</taxon>
        <taxon>Aspidochirotida</taxon>
        <taxon>Holothuriidae</taxon>
        <taxon>Holothuria</taxon>
    </lineage>
</organism>
<dbReference type="Pfam" id="PF12796">
    <property type="entry name" value="Ank_2"/>
    <property type="match status" value="3"/>
</dbReference>
<feature type="repeat" description="ANK" evidence="3">
    <location>
        <begin position="144"/>
        <end position="177"/>
    </location>
</feature>
<dbReference type="GO" id="GO:0035556">
    <property type="term" value="P:intracellular signal transduction"/>
    <property type="evidence" value="ECO:0007669"/>
    <property type="project" value="InterPro"/>
</dbReference>
<dbReference type="AlphaFoldDB" id="A0A9Q0YR32"/>
<dbReference type="OrthoDB" id="21416at2759"/>
<accession>A0A9Q0YR32</accession>
<dbReference type="SMART" id="SM00969">
    <property type="entry name" value="SOCS_box"/>
    <property type="match status" value="1"/>
</dbReference>
<dbReference type="SUPFAM" id="SSF158235">
    <property type="entry name" value="SOCS box-like"/>
    <property type="match status" value="1"/>
</dbReference>
<sequence length="464" mass="51678">MSRKSAYDSILPDFSNEEDLQFFLDKTLTEACDVGDTDQVIDLLQKGACVNGDAWIQSLLYSGENFMTPLMNSAMQGHHKIVKLLLENDADPNKGDRYHVTPLHCAALSGHDKCVSLLIDAGANVNASTLNYDRIGVHQKPHRAGTTPLHLASKQNHPNCIEKLLQCGKADINKANVLGLTALNIACQSGNEESVLALIACRKKDSLNTVTSQVTADTTLHHCVRHGMLRATRELLRLGMDVNQRNAAGFTPLHFAVVQGSVSRFQMLKILFEEGQGIDANIAIGDSYAGIRNRVGRKGTGLRALHLVAFAPPEVSHHHEVHTVEYHLSRDFVTTVDPRTPVRDVECASLLIEFGADTSVCYNGRTLMEQEIYTQRGTELLEVLIRAEWKVEIPERPKGISDELMQSSDALRKITWLKMLQKTPPSLQHCCRCRVRNILTPVRLNRITELPIPVKLKDYLLLKY</sequence>
<evidence type="ECO:0000256" key="2">
    <source>
        <dbReference type="ARBA" id="ARBA00023043"/>
    </source>
</evidence>
<evidence type="ECO:0000256" key="1">
    <source>
        <dbReference type="ARBA" id="ARBA00022737"/>
    </source>
</evidence>
<dbReference type="PROSITE" id="PS50088">
    <property type="entry name" value="ANK_REPEAT"/>
    <property type="match status" value="5"/>
</dbReference>
<evidence type="ECO:0000313" key="5">
    <source>
        <dbReference type="EMBL" id="KAJ8025950.1"/>
    </source>
</evidence>
<dbReference type="EMBL" id="JAIZAY010000017">
    <property type="protein sequence ID" value="KAJ8025950.1"/>
    <property type="molecule type" value="Genomic_DNA"/>
</dbReference>
<name>A0A9Q0YR32_HOLLE</name>
<keyword evidence="2 3" id="KW-0040">ANK repeat</keyword>
<proteinExistence type="predicted"/>
<dbReference type="Gene3D" id="1.25.40.20">
    <property type="entry name" value="Ankyrin repeat-containing domain"/>
    <property type="match status" value="3"/>
</dbReference>
<protein>
    <submittedName>
        <fullName evidence="5">Ankyrin-2</fullName>
    </submittedName>
</protein>
<dbReference type="InterPro" id="IPR002110">
    <property type="entry name" value="Ankyrin_rpt"/>
</dbReference>
<dbReference type="Pfam" id="PF07525">
    <property type="entry name" value="SOCS_box"/>
    <property type="match status" value="1"/>
</dbReference>
<dbReference type="FunFam" id="1.10.750.20:FF:000001">
    <property type="entry name" value="Ankyrin repeat and SOCS box containing 1"/>
    <property type="match status" value="1"/>
</dbReference>
<dbReference type="Proteomes" id="UP001152320">
    <property type="component" value="Chromosome 17"/>
</dbReference>
<dbReference type="SMART" id="SM00253">
    <property type="entry name" value="SOCS"/>
    <property type="match status" value="1"/>
</dbReference>